<feature type="transmembrane region" description="Helical" evidence="1">
    <location>
        <begin position="484"/>
        <end position="503"/>
    </location>
</feature>
<feature type="transmembrane region" description="Helical" evidence="1">
    <location>
        <begin position="291"/>
        <end position="313"/>
    </location>
</feature>
<dbReference type="AlphaFoldDB" id="A0A1G1KYN8"/>
<feature type="transmembrane region" description="Helical" evidence="1">
    <location>
        <begin position="179"/>
        <end position="205"/>
    </location>
</feature>
<feature type="transmembrane region" description="Helical" evidence="1">
    <location>
        <begin position="450"/>
        <end position="472"/>
    </location>
</feature>
<feature type="transmembrane region" description="Helical" evidence="1">
    <location>
        <begin position="152"/>
        <end position="172"/>
    </location>
</feature>
<feature type="transmembrane region" description="Helical" evidence="1">
    <location>
        <begin position="217"/>
        <end position="234"/>
    </location>
</feature>
<dbReference type="EMBL" id="MHFR01000037">
    <property type="protein sequence ID" value="OGW98018.1"/>
    <property type="molecule type" value="Genomic_DNA"/>
</dbReference>
<protein>
    <recommendedName>
        <fullName evidence="4">Glycosyltransferase RgtA/B/C/D-like domain-containing protein</fullName>
    </recommendedName>
</protein>
<feature type="transmembrane region" description="Helical" evidence="1">
    <location>
        <begin position="325"/>
        <end position="346"/>
    </location>
</feature>
<evidence type="ECO:0008006" key="4">
    <source>
        <dbReference type="Google" id="ProtNLM"/>
    </source>
</evidence>
<evidence type="ECO:0000313" key="3">
    <source>
        <dbReference type="Proteomes" id="UP000178187"/>
    </source>
</evidence>
<sequence>MEPPKFFHLKYKFIIFLIFITTIASFYVLYSTPRLIDYKSNIVRAINDDSIFGFRAIHNHSEYFQHDTRYPVCKGSIYGSIMNYGSLWLSRTAWIPLSMIHNSIVIVQVLALPFLFLWVLRRRLSYPQLTIVFILSLSGYECWNSANYIFPYTTYPGAFVLPFVWLGLFLLARQKFWGYFLLSFSGLIHPSIALYAIFMACIFFFVNFKDFRRPEGAYLLIALLITITPQILLLKDVSKIPAADMIRAFQLNMHMTPWNYGKRFIPMLPCVIAFGLLVIMSRAYWNRLGLVYEKLVLSGFIATVLLGVSQILGHVFKIPFFIQLIGLRATSLFVILFLPIIFLFLIDQFSHTDGLLRFLSSFIIFLMVAAPPFGLDKTPIILLALALYLVKKPQLSDVRKRWLRAILIGIAGCWIVIWLLYQRSVVDIYSEGYSSFWNYLKSNIPVDDTAVISLSMKIFVICAAVLTMIWPILSNYYKRFMPSLSRVSTVSVVLFFLFTSWGYSFTLNLSSSHKFRQENTDLYDAEIWANKHTLPDALFIFSEGSWRSFSERPVFNPYPQLEYMYYPNIEAFKIDQFLINLLGVNKAYQTATVGRWFQETTKAYNEKFKTAADFQRLGQLVHAEYLVEKRAFDLPIVYENRTYKIYDLS</sequence>
<keyword evidence="1" id="KW-1133">Transmembrane helix</keyword>
<feature type="transmembrane region" description="Helical" evidence="1">
    <location>
        <begin position="12"/>
        <end position="30"/>
    </location>
</feature>
<name>A0A1G1KYN8_9BACT</name>
<feature type="transmembrane region" description="Helical" evidence="1">
    <location>
        <begin position="264"/>
        <end position="285"/>
    </location>
</feature>
<comment type="caution">
    <text evidence="2">The sequence shown here is derived from an EMBL/GenBank/DDBJ whole genome shotgun (WGS) entry which is preliminary data.</text>
</comment>
<feature type="transmembrane region" description="Helical" evidence="1">
    <location>
        <begin position="93"/>
        <end position="119"/>
    </location>
</feature>
<dbReference type="Proteomes" id="UP000178187">
    <property type="component" value="Unassembled WGS sequence"/>
</dbReference>
<proteinExistence type="predicted"/>
<evidence type="ECO:0000256" key="1">
    <source>
        <dbReference type="SAM" id="Phobius"/>
    </source>
</evidence>
<feature type="transmembrane region" description="Helical" evidence="1">
    <location>
        <begin position="358"/>
        <end position="390"/>
    </location>
</feature>
<organism evidence="2 3">
    <name type="scientific">Candidatus Danuiimicrobium aquiferis</name>
    <dbReference type="NCBI Taxonomy" id="1801832"/>
    <lineage>
        <taxon>Bacteria</taxon>
        <taxon>Pseudomonadati</taxon>
        <taxon>Candidatus Omnitrophota</taxon>
        <taxon>Candidatus Danuiimicrobium</taxon>
    </lineage>
</organism>
<keyword evidence="1" id="KW-0812">Transmembrane</keyword>
<feature type="transmembrane region" description="Helical" evidence="1">
    <location>
        <begin position="402"/>
        <end position="421"/>
    </location>
</feature>
<reference evidence="2 3" key="1">
    <citation type="journal article" date="2016" name="Nat. Commun.">
        <title>Thousands of microbial genomes shed light on interconnected biogeochemical processes in an aquifer system.</title>
        <authorList>
            <person name="Anantharaman K."/>
            <person name="Brown C.T."/>
            <person name="Hug L.A."/>
            <person name="Sharon I."/>
            <person name="Castelle C.J."/>
            <person name="Probst A.J."/>
            <person name="Thomas B.C."/>
            <person name="Singh A."/>
            <person name="Wilkins M.J."/>
            <person name="Karaoz U."/>
            <person name="Brodie E.L."/>
            <person name="Williams K.H."/>
            <person name="Hubbard S.S."/>
            <person name="Banfield J.F."/>
        </authorList>
    </citation>
    <scope>NUCLEOTIDE SEQUENCE [LARGE SCALE GENOMIC DNA]</scope>
</reference>
<keyword evidence="1" id="KW-0472">Membrane</keyword>
<evidence type="ECO:0000313" key="2">
    <source>
        <dbReference type="EMBL" id="OGW98018.1"/>
    </source>
</evidence>
<accession>A0A1G1KYN8</accession>
<gene>
    <name evidence="2" type="ORF">A3G33_07230</name>
</gene>